<name>A0ABM9NXF0_9FLAO</name>
<evidence type="ECO:0000313" key="1">
    <source>
        <dbReference type="EMBL" id="CAL2082927.1"/>
    </source>
</evidence>
<gene>
    <name evidence="1" type="ORF">TD3509T_1444</name>
</gene>
<keyword evidence="2" id="KW-1185">Reference proteome</keyword>
<protein>
    <submittedName>
        <fullName evidence="1">Uncharacterized protein</fullName>
    </submittedName>
</protein>
<dbReference type="Proteomes" id="UP001497514">
    <property type="component" value="Chromosome"/>
</dbReference>
<proteinExistence type="predicted"/>
<dbReference type="RefSeq" id="WP_348719367.1">
    <property type="nucleotide sequence ID" value="NZ_OZ038524.1"/>
</dbReference>
<sequence length="105" mass="12272">MKELFINAIHNKQKIKVTFFAKKYNEDITRICAPMDFGMSQGKNTKDKSEKYHLWDFESSSGGHTLPLKPDVIKNIEVLDINFEPSEFVTWNANWIVSRDWGQFS</sequence>
<dbReference type="EMBL" id="OZ038524">
    <property type="protein sequence ID" value="CAL2082927.1"/>
    <property type="molecule type" value="Genomic_DNA"/>
</dbReference>
<reference evidence="1 2" key="1">
    <citation type="submission" date="2024-05" db="EMBL/GenBank/DDBJ databases">
        <authorList>
            <person name="Duchaud E."/>
        </authorList>
    </citation>
    <scope>NUCLEOTIDE SEQUENCE [LARGE SCALE GENOMIC DNA]</scope>
    <source>
        <strain evidence="1">Ena-SAMPLE-TAB-13-05-2024-13:56:06:370-140309</strain>
    </source>
</reference>
<evidence type="ECO:0000313" key="2">
    <source>
        <dbReference type="Proteomes" id="UP001497514"/>
    </source>
</evidence>
<organism evidence="1 2">
    <name type="scientific">Tenacibaculum dicentrarchi</name>
    <dbReference type="NCBI Taxonomy" id="669041"/>
    <lineage>
        <taxon>Bacteria</taxon>
        <taxon>Pseudomonadati</taxon>
        <taxon>Bacteroidota</taxon>
        <taxon>Flavobacteriia</taxon>
        <taxon>Flavobacteriales</taxon>
        <taxon>Flavobacteriaceae</taxon>
        <taxon>Tenacibaculum</taxon>
    </lineage>
</organism>
<accession>A0ABM9NXF0</accession>